<comment type="caution">
    <text evidence="1">The sequence shown here is derived from an EMBL/GenBank/DDBJ whole genome shotgun (WGS) entry which is preliminary data.</text>
</comment>
<accession>A0A229NUB5</accession>
<dbReference type="AlphaFoldDB" id="A0A229NUB5"/>
<gene>
    <name evidence="1" type="ORF">CGZ75_20670</name>
</gene>
<evidence type="ECO:0000313" key="1">
    <source>
        <dbReference type="EMBL" id="OXM13460.1"/>
    </source>
</evidence>
<dbReference type="Proteomes" id="UP000215145">
    <property type="component" value="Unassembled WGS sequence"/>
</dbReference>
<dbReference type="EMBL" id="NMUQ01000003">
    <property type="protein sequence ID" value="OXM13460.1"/>
    <property type="molecule type" value="Genomic_DNA"/>
</dbReference>
<sequence length="99" mass="11540">MLQSVLRKRMIIVILPKYSIHQFLWCDFGASSLCGWLMEENNFTRAAIFIASSAVPIFLRRTVNSHRSPLKPRLLLAHEKLWSKRARSRPLTFDASIRK</sequence>
<proteinExistence type="predicted"/>
<dbReference type="OrthoDB" id="2634217at2"/>
<protein>
    <submittedName>
        <fullName evidence="1">Uncharacterized protein</fullName>
    </submittedName>
</protein>
<name>A0A229NUB5_9BACL</name>
<evidence type="ECO:0000313" key="2">
    <source>
        <dbReference type="Proteomes" id="UP000215145"/>
    </source>
</evidence>
<reference evidence="1 2" key="1">
    <citation type="submission" date="2017-07" db="EMBL/GenBank/DDBJ databases">
        <title>Paenibacillus herberti R33 genome sequencing and assembly.</title>
        <authorList>
            <person name="Su W."/>
        </authorList>
    </citation>
    <scope>NUCLEOTIDE SEQUENCE [LARGE SCALE GENOMIC DNA]</scope>
    <source>
        <strain evidence="1 2">R33</strain>
    </source>
</reference>
<keyword evidence="2" id="KW-1185">Reference proteome</keyword>
<organism evidence="1 2">
    <name type="scientific">Paenibacillus herberti</name>
    <dbReference type="NCBI Taxonomy" id="1619309"/>
    <lineage>
        <taxon>Bacteria</taxon>
        <taxon>Bacillati</taxon>
        <taxon>Bacillota</taxon>
        <taxon>Bacilli</taxon>
        <taxon>Bacillales</taxon>
        <taxon>Paenibacillaceae</taxon>
        <taxon>Paenibacillus</taxon>
    </lineage>
</organism>
<dbReference type="RefSeq" id="WP_089526165.1">
    <property type="nucleotide sequence ID" value="NZ_NMUQ01000003.1"/>
</dbReference>